<accession>A0ABV9RE97</accession>
<evidence type="ECO:0000313" key="2">
    <source>
        <dbReference type="Proteomes" id="UP001595960"/>
    </source>
</evidence>
<dbReference type="RefSeq" id="WP_307835050.1">
    <property type="nucleotide sequence ID" value="NZ_JAFBBW010000001.1"/>
</dbReference>
<comment type="caution">
    <text evidence="1">The sequence shown here is derived from an EMBL/GenBank/DDBJ whole genome shotgun (WGS) entry which is preliminary data.</text>
</comment>
<gene>
    <name evidence="1" type="ORF">ACFPER_17835</name>
</gene>
<reference evidence="2" key="1">
    <citation type="journal article" date="2019" name="Int. J. Syst. Evol. Microbiol.">
        <title>The Global Catalogue of Microorganisms (GCM) 10K type strain sequencing project: providing services to taxonomists for standard genome sequencing and annotation.</title>
        <authorList>
            <consortium name="The Broad Institute Genomics Platform"/>
            <consortium name="The Broad Institute Genome Sequencing Center for Infectious Disease"/>
            <person name="Wu L."/>
            <person name="Ma J."/>
        </authorList>
    </citation>
    <scope>NUCLEOTIDE SEQUENCE [LARGE SCALE GENOMIC DNA]</scope>
    <source>
        <strain evidence="2">CGMCC 1.12192</strain>
    </source>
</reference>
<name>A0ABV9RE97_9MICO</name>
<protein>
    <recommendedName>
        <fullName evidence="3">Type IV secretion protein Rhs</fullName>
    </recommendedName>
</protein>
<evidence type="ECO:0008006" key="3">
    <source>
        <dbReference type="Google" id="ProtNLM"/>
    </source>
</evidence>
<dbReference type="EMBL" id="JBHSJC010000003">
    <property type="protein sequence ID" value="MFC4830660.1"/>
    <property type="molecule type" value="Genomic_DNA"/>
</dbReference>
<evidence type="ECO:0000313" key="1">
    <source>
        <dbReference type="EMBL" id="MFC4830660.1"/>
    </source>
</evidence>
<proteinExistence type="predicted"/>
<organism evidence="1 2">
    <name type="scientific">Agromyces aurantiacus</name>
    <dbReference type="NCBI Taxonomy" id="165814"/>
    <lineage>
        <taxon>Bacteria</taxon>
        <taxon>Bacillati</taxon>
        <taxon>Actinomycetota</taxon>
        <taxon>Actinomycetes</taxon>
        <taxon>Micrococcales</taxon>
        <taxon>Microbacteriaceae</taxon>
        <taxon>Agromyces</taxon>
    </lineage>
</organism>
<keyword evidence="2" id="KW-1185">Reference proteome</keyword>
<dbReference type="Proteomes" id="UP001595960">
    <property type="component" value="Unassembled WGS sequence"/>
</dbReference>
<sequence length="80" mass="8814">MHEEKLPNPWKGVPGFWARVNQFIYPIAGPAQVGIGRPEAPYRPPADPVCPLCNAPMAQHRIDRGDATTPTHLHCPVPRA</sequence>